<name>A0A674A450_SALTR</name>
<dbReference type="SUPFAM" id="SSF52949">
    <property type="entry name" value="Macro domain-like"/>
    <property type="match status" value="1"/>
</dbReference>
<evidence type="ECO:0000313" key="2">
    <source>
        <dbReference type="Ensembl" id="ENSSTUP00000054013.1"/>
    </source>
</evidence>
<sequence>SDQPGLCGVRVGLEPWKAQVEKLFKHLHERYQCHYEVDPCMLQSLLQRSTLGSEDVRGGLQVVVCQGDITKEWADALVNSANQDLDHAGGVAAALSQAGGPEVQRASIDLVRQIGRVPTGTVVETTGGKLPCMMLLHAVGPVGGGVGGNERPLLEKTVKAALVLAETLELQTLAMPCISSGIFSVPLKVCSEAIVSAVKDFGREQRILTKVTLIDVSGCPGVPHGW</sequence>
<accession>A0A674A450</accession>
<dbReference type="Gene3D" id="3.40.220.10">
    <property type="entry name" value="Leucine Aminopeptidase, subunit E, domain 1"/>
    <property type="match status" value="1"/>
</dbReference>
<keyword evidence="3" id="KW-1185">Reference proteome</keyword>
<evidence type="ECO:0000313" key="3">
    <source>
        <dbReference type="Proteomes" id="UP000472277"/>
    </source>
</evidence>
<dbReference type="PANTHER" id="PTHR11106:SF111">
    <property type="entry name" value="MACRO DOMAIN-CONTAINING PROTEIN"/>
    <property type="match status" value="1"/>
</dbReference>
<dbReference type="OMA" id="HERYQCH"/>
<dbReference type="PANTHER" id="PTHR11106">
    <property type="entry name" value="GANGLIOSIDE INDUCED DIFFERENTIATION ASSOCIATED PROTEIN 2-RELATED"/>
    <property type="match status" value="1"/>
</dbReference>
<protein>
    <recommendedName>
        <fullName evidence="1">Macro domain-containing protein</fullName>
    </recommendedName>
</protein>
<dbReference type="AlphaFoldDB" id="A0A674A450"/>
<dbReference type="PROSITE" id="PS51154">
    <property type="entry name" value="MACRO"/>
    <property type="match status" value="1"/>
</dbReference>
<dbReference type="CDD" id="cd02907">
    <property type="entry name" value="Macro_Af1521_BAL-like"/>
    <property type="match status" value="1"/>
</dbReference>
<dbReference type="InParanoid" id="A0A674A450"/>
<dbReference type="SMART" id="SM00506">
    <property type="entry name" value="A1pp"/>
    <property type="match status" value="1"/>
</dbReference>
<organism evidence="2 3">
    <name type="scientific">Salmo trutta</name>
    <name type="common">Brown trout</name>
    <dbReference type="NCBI Taxonomy" id="8032"/>
    <lineage>
        <taxon>Eukaryota</taxon>
        <taxon>Metazoa</taxon>
        <taxon>Chordata</taxon>
        <taxon>Craniata</taxon>
        <taxon>Vertebrata</taxon>
        <taxon>Euteleostomi</taxon>
        <taxon>Actinopterygii</taxon>
        <taxon>Neopterygii</taxon>
        <taxon>Teleostei</taxon>
        <taxon>Protacanthopterygii</taxon>
        <taxon>Salmoniformes</taxon>
        <taxon>Salmonidae</taxon>
        <taxon>Salmoninae</taxon>
        <taxon>Salmo</taxon>
    </lineage>
</organism>
<evidence type="ECO:0000259" key="1">
    <source>
        <dbReference type="PROSITE" id="PS51154"/>
    </source>
</evidence>
<dbReference type="InterPro" id="IPR002589">
    <property type="entry name" value="Macro_dom"/>
</dbReference>
<dbReference type="Ensembl" id="ENSSTUT00000056489.1">
    <property type="protein sequence ID" value="ENSSTUP00000054013.1"/>
    <property type="gene ID" value="ENSSTUG00000022901.1"/>
</dbReference>
<proteinExistence type="predicted"/>
<reference evidence="2" key="2">
    <citation type="submission" date="2025-09" db="UniProtKB">
        <authorList>
            <consortium name="Ensembl"/>
        </authorList>
    </citation>
    <scope>IDENTIFICATION</scope>
</reference>
<feature type="domain" description="Macro" evidence="1">
    <location>
        <begin position="49"/>
        <end position="226"/>
    </location>
</feature>
<dbReference type="Proteomes" id="UP000472277">
    <property type="component" value="Chromosome 5"/>
</dbReference>
<dbReference type="GeneTree" id="ENSGT00940000154311"/>
<dbReference type="InterPro" id="IPR043472">
    <property type="entry name" value="Macro_dom-like"/>
</dbReference>
<reference evidence="2" key="1">
    <citation type="submission" date="2025-08" db="UniProtKB">
        <authorList>
            <consortium name="Ensembl"/>
        </authorList>
    </citation>
    <scope>IDENTIFICATION</scope>
</reference>
<dbReference type="Pfam" id="PF01661">
    <property type="entry name" value="Macro"/>
    <property type="match status" value="1"/>
</dbReference>